<dbReference type="Gene3D" id="1.10.10.10">
    <property type="entry name" value="Winged helix-like DNA-binding domain superfamily/Winged helix DNA-binding domain"/>
    <property type="match status" value="1"/>
</dbReference>
<dbReference type="AlphaFoldDB" id="A0A1F5T3E9"/>
<dbReference type="GO" id="GO:0005737">
    <property type="term" value="C:cytoplasm"/>
    <property type="evidence" value="ECO:0007669"/>
    <property type="project" value="UniProtKB-SubCell"/>
</dbReference>
<evidence type="ECO:0000256" key="2">
    <source>
        <dbReference type="ARBA" id="ARBA00009695"/>
    </source>
</evidence>
<organism evidence="6 7">
    <name type="scientific">Candidatus Falkowbacteria bacterium RIFOXYC2_FULL_36_12</name>
    <dbReference type="NCBI Taxonomy" id="1798002"/>
    <lineage>
        <taxon>Bacteria</taxon>
        <taxon>Candidatus Falkowiibacteriota</taxon>
    </lineage>
</organism>
<evidence type="ECO:0000256" key="1">
    <source>
        <dbReference type="ARBA" id="ARBA00004496"/>
    </source>
</evidence>
<dbReference type="Proteomes" id="UP000179001">
    <property type="component" value="Unassembled WGS sequence"/>
</dbReference>
<comment type="caution">
    <text evidence="6">The sequence shown here is derived from an EMBL/GenBank/DDBJ whole genome shotgun (WGS) entry which is preliminary data.</text>
</comment>
<protein>
    <recommendedName>
        <fullName evidence="3 5">Regulatory protein RecX</fullName>
    </recommendedName>
</protein>
<dbReference type="InterPro" id="IPR003783">
    <property type="entry name" value="Regulatory_RecX"/>
</dbReference>
<comment type="function">
    <text evidence="5">Modulates RecA activity.</text>
</comment>
<reference evidence="6 7" key="1">
    <citation type="journal article" date="2016" name="Nat. Commun.">
        <title>Thousands of microbial genomes shed light on interconnected biogeochemical processes in an aquifer system.</title>
        <authorList>
            <person name="Anantharaman K."/>
            <person name="Brown C.T."/>
            <person name="Hug L.A."/>
            <person name="Sharon I."/>
            <person name="Castelle C.J."/>
            <person name="Probst A.J."/>
            <person name="Thomas B.C."/>
            <person name="Singh A."/>
            <person name="Wilkins M.J."/>
            <person name="Karaoz U."/>
            <person name="Brodie E.L."/>
            <person name="Williams K.H."/>
            <person name="Hubbard S.S."/>
            <person name="Banfield J.F."/>
        </authorList>
    </citation>
    <scope>NUCLEOTIDE SEQUENCE [LARGE SCALE GENOMIC DNA]</scope>
</reference>
<accession>A0A1F5T3E9</accession>
<evidence type="ECO:0000313" key="7">
    <source>
        <dbReference type="Proteomes" id="UP000179001"/>
    </source>
</evidence>
<gene>
    <name evidence="5" type="primary">recX</name>
    <name evidence="6" type="ORF">A2478_02185</name>
</gene>
<name>A0A1F5T3E9_9BACT</name>
<evidence type="ECO:0000313" key="6">
    <source>
        <dbReference type="EMBL" id="OGF33478.1"/>
    </source>
</evidence>
<evidence type="ECO:0000256" key="5">
    <source>
        <dbReference type="HAMAP-Rule" id="MF_01114"/>
    </source>
</evidence>
<dbReference type="GO" id="GO:0006282">
    <property type="term" value="P:regulation of DNA repair"/>
    <property type="evidence" value="ECO:0007669"/>
    <property type="project" value="UniProtKB-UniRule"/>
</dbReference>
<evidence type="ECO:0000256" key="4">
    <source>
        <dbReference type="ARBA" id="ARBA00022490"/>
    </source>
</evidence>
<proteinExistence type="inferred from homology"/>
<sequence>MNKEFEATADFANIYSKILDYLARQDYSEAKLLEKVLNLPKYYSKTKRYENYTRENVEAVIEVLKEKGLIDENKFLERMLERSLSGEHGLRRIQQKMYQRRYKKENIKKVLDEFQEKNIQFDLTRISEKTKKKKQDFERKYKGDKVKLSQIRGRLFQFLGQKGYGVEEINKVLKELYPEMNSG</sequence>
<comment type="subcellular location">
    <subcellularLocation>
        <location evidence="1 5">Cytoplasm</location>
    </subcellularLocation>
</comment>
<dbReference type="EMBL" id="MFGJ01000001">
    <property type="protein sequence ID" value="OGF33478.1"/>
    <property type="molecule type" value="Genomic_DNA"/>
</dbReference>
<comment type="similarity">
    <text evidence="2 5">Belongs to the RecX family.</text>
</comment>
<dbReference type="InterPro" id="IPR036388">
    <property type="entry name" value="WH-like_DNA-bd_sf"/>
</dbReference>
<dbReference type="PANTHER" id="PTHR33602:SF1">
    <property type="entry name" value="REGULATORY PROTEIN RECX FAMILY PROTEIN"/>
    <property type="match status" value="1"/>
</dbReference>
<keyword evidence="4 5" id="KW-0963">Cytoplasm</keyword>
<dbReference type="PANTHER" id="PTHR33602">
    <property type="entry name" value="REGULATORY PROTEIN RECX FAMILY PROTEIN"/>
    <property type="match status" value="1"/>
</dbReference>
<dbReference type="HAMAP" id="MF_01114">
    <property type="entry name" value="RecX"/>
    <property type="match status" value="1"/>
</dbReference>
<evidence type="ECO:0000256" key="3">
    <source>
        <dbReference type="ARBA" id="ARBA00018111"/>
    </source>
</evidence>